<name>A0A6G1HDY1_9PEZI</name>
<evidence type="ECO:0000313" key="3">
    <source>
        <dbReference type="Proteomes" id="UP000800041"/>
    </source>
</evidence>
<dbReference type="EMBL" id="ML977139">
    <property type="protein sequence ID" value="KAF1991431.1"/>
    <property type="molecule type" value="Genomic_DNA"/>
</dbReference>
<keyword evidence="3" id="KW-1185">Reference proteome</keyword>
<reference evidence="2" key="1">
    <citation type="journal article" date="2020" name="Stud. Mycol.">
        <title>101 Dothideomycetes genomes: a test case for predicting lifestyles and emergence of pathogens.</title>
        <authorList>
            <person name="Haridas S."/>
            <person name="Albert R."/>
            <person name="Binder M."/>
            <person name="Bloem J."/>
            <person name="Labutti K."/>
            <person name="Salamov A."/>
            <person name="Andreopoulos B."/>
            <person name="Baker S."/>
            <person name="Barry K."/>
            <person name="Bills G."/>
            <person name="Bluhm B."/>
            <person name="Cannon C."/>
            <person name="Castanera R."/>
            <person name="Culley D."/>
            <person name="Daum C."/>
            <person name="Ezra D."/>
            <person name="Gonzalez J."/>
            <person name="Henrissat B."/>
            <person name="Kuo A."/>
            <person name="Liang C."/>
            <person name="Lipzen A."/>
            <person name="Lutzoni F."/>
            <person name="Magnuson J."/>
            <person name="Mondo S."/>
            <person name="Nolan M."/>
            <person name="Ohm R."/>
            <person name="Pangilinan J."/>
            <person name="Park H.-J."/>
            <person name="Ramirez L."/>
            <person name="Alfaro M."/>
            <person name="Sun H."/>
            <person name="Tritt A."/>
            <person name="Yoshinaga Y."/>
            <person name="Zwiers L.-H."/>
            <person name="Turgeon B."/>
            <person name="Goodwin S."/>
            <person name="Spatafora J."/>
            <person name="Crous P."/>
            <person name="Grigoriev I."/>
        </authorList>
    </citation>
    <scope>NUCLEOTIDE SEQUENCE</scope>
    <source>
        <strain evidence="2">CBS 113979</strain>
    </source>
</reference>
<evidence type="ECO:0000256" key="1">
    <source>
        <dbReference type="SAM" id="MobiDB-lite"/>
    </source>
</evidence>
<organism evidence="2 3">
    <name type="scientific">Aulographum hederae CBS 113979</name>
    <dbReference type="NCBI Taxonomy" id="1176131"/>
    <lineage>
        <taxon>Eukaryota</taxon>
        <taxon>Fungi</taxon>
        <taxon>Dikarya</taxon>
        <taxon>Ascomycota</taxon>
        <taxon>Pezizomycotina</taxon>
        <taxon>Dothideomycetes</taxon>
        <taxon>Pleosporomycetidae</taxon>
        <taxon>Aulographales</taxon>
        <taxon>Aulographaceae</taxon>
    </lineage>
</organism>
<dbReference type="OrthoDB" id="3903203at2759"/>
<feature type="region of interest" description="Disordered" evidence="1">
    <location>
        <begin position="1"/>
        <end position="35"/>
    </location>
</feature>
<accession>A0A6G1HDY1</accession>
<protein>
    <submittedName>
        <fullName evidence="2">Uncharacterized protein</fullName>
    </submittedName>
</protein>
<dbReference type="AlphaFoldDB" id="A0A6G1HDY1"/>
<evidence type="ECO:0000313" key="2">
    <source>
        <dbReference type="EMBL" id="KAF1991431.1"/>
    </source>
</evidence>
<gene>
    <name evidence="2" type="ORF">K402DRAFT_459440</name>
</gene>
<dbReference type="Proteomes" id="UP000800041">
    <property type="component" value="Unassembled WGS sequence"/>
</dbReference>
<proteinExistence type="predicted"/>
<sequence>MASSGKAELQGATPKAADILQPARRQSDIPPTVDKAAKREKLSFGPFTVPGRNATIPDAEKGMDHDSVQFNNMLSGFCDDCTVLLGQASLSFVNGTQADPSRGIYQHHIVLLDMQKYNVPFYICPKQGTPLGVVPQAGFMVSGATAGVEPNLFSTNDPANPSGYSIPKQAEPRSYFLQSEVVNYNDAPQDIYVTFEVEYLPGAKLAKYRDTAVSLLSVTGCGWPDYKAVINETRYSTSSPTATMPKSGVLLNAKGHLHDGATHAELYLNGISVCNSQANYVPIGKDAGMAMGKFDTIGNMTRCEDQVRFEKGQEVHMTSFYDMDEHPMRMGGSGEPGDQMGVYFLVIAPDGE</sequence>